<keyword evidence="2" id="KW-1185">Reference proteome</keyword>
<organism evidence="1 2">
    <name type="scientific">Streptomyces beijiangensis</name>
    <dbReference type="NCBI Taxonomy" id="163361"/>
    <lineage>
        <taxon>Bacteria</taxon>
        <taxon>Bacillati</taxon>
        <taxon>Actinomycetota</taxon>
        <taxon>Actinomycetes</taxon>
        <taxon>Kitasatosporales</taxon>
        <taxon>Streptomycetaceae</taxon>
        <taxon>Streptomyces</taxon>
    </lineage>
</organism>
<name>A0A939FDQ3_9ACTN</name>
<accession>A0A939FDQ3</accession>
<protein>
    <submittedName>
        <fullName evidence="1">Uncharacterized protein</fullName>
    </submittedName>
</protein>
<dbReference type="EMBL" id="JAFLRJ010000535">
    <property type="protein sequence ID" value="MBO0517210.1"/>
    <property type="molecule type" value="Genomic_DNA"/>
</dbReference>
<gene>
    <name evidence="1" type="ORF">J0695_36430</name>
</gene>
<proteinExistence type="predicted"/>
<dbReference type="AlphaFoldDB" id="A0A939FDQ3"/>
<evidence type="ECO:0000313" key="2">
    <source>
        <dbReference type="Proteomes" id="UP000664167"/>
    </source>
</evidence>
<dbReference type="Proteomes" id="UP000664167">
    <property type="component" value="Unassembled WGS sequence"/>
</dbReference>
<dbReference type="RefSeq" id="WP_206969053.1">
    <property type="nucleotide sequence ID" value="NZ_BAAAJJ010000027.1"/>
</dbReference>
<sequence length="115" mass="12202">MAEVRTPVGDLTAHWCGKPDDAPGTYTVEWTIDTELAWGQNARPSPTPGPALLTGGGCTVRRGQLDVTVDGIGVLHLGDTSVLLDLAAPLPQSAVATWVDFEVTPEEIGLYPYFP</sequence>
<evidence type="ECO:0000313" key="1">
    <source>
        <dbReference type="EMBL" id="MBO0517210.1"/>
    </source>
</evidence>
<comment type="caution">
    <text evidence="1">The sequence shown here is derived from an EMBL/GenBank/DDBJ whole genome shotgun (WGS) entry which is preliminary data.</text>
</comment>
<reference evidence="1" key="1">
    <citation type="submission" date="2021-03" db="EMBL/GenBank/DDBJ databases">
        <title>Streptomyces poriferae sp. nov., a novel marine sponge-derived Actinobacteria species with anti-MRSA activity.</title>
        <authorList>
            <person name="Sandoval-Powers M."/>
            <person name="Kralova S."/>
            <person name="Nguyen G.-S."/>
            <person name="Fawwal D."/>
            <person name="Degnes K."/>
            <person name="Klinkenberg G."/>
            <person name="Sletta H."/>
            <person name="Wentzel A."/>
            <person name="Liles M.R."/>
        </authorList>
    </citation>
    <scope>NUCLEOTIDE SEQUENCE</scope>
    <source>
        <strain evidence="1">DSM 41794</strain>
    </source>
</reference>